<evidence type="ECO:0000313" key="9">
    <source>
        <dbReference type="EMBL" id="CAH3147824.1"/>
    </source>
</evidence>
<dbReference type="InterPro" id="IPR041012">
    <property type="entry name" value="GEN_chromo"/>
</dbReference>
<evidence type="ECO:0008006" key="11">
    <source>
        <dbReference type="Google" id="ProtNLM"/>
    </source>
</evidence>
<evidence type="ECO:0000256" key="2">
    <source>
        <dbReference type="ARBA" id="ARBA00022722"/>
    </source>
</evidence>
<dbReference type="Gene3D" id="1.10.150.20">
    <property type="entry name" value="5' to 3' exonuclease, C-terminal subdomain"/>
    <property type="match status" value="1"/>
</dbReference>
<dbReference type="InterPro" id="IPR008918">
    <property type="entry name" value="HhH2"/>
</dbReference>
<dbReference type="SUPFAM" id="SSF54160">
    <property type="entry name" value="Chromo domain-like"/>
    <property type="match status" value="1"/>
</dbReference>
<dbReference type="SMART" id="SM00485">
    <property type="entry name" value="XPGN"/>
    <property type="match status" value="1"/>
</dbReference>
<dbReference type="InterPro" id="IPR029060">
    <property type="entry name" value="PIN-like_dom_sf"/>
</dbReference>
<feature type="domain" description="XPG-I" evidence="7">
    <location>
        <begin position="121"/>
        <end position="194"/>
    </location>
</feature>
<evidence type="ECO:0000259" key="8">
    <source>
        <dbReference type="SMART" id="SM00485"/>
    </source>
</evidence>
<dbReference type="Gene3D" id="3.40.50.1010">
    <property type="entry name" value="5'-nuclease"/>
    <property type="match status" value="1"/>
</dbReference>
<evidence type="ECO:0000256" key="6">
    <source>
        <dbReference type="SAM" id="MobiDB-lite"/>
    </source>
</evidence>
<name>A0ABN8PSB5_9CNID</name>
<dbReference type="SMART" id="SM00484">
    <property type="entry name" value="XPGI"/>
    <property type="match status" value="1"/>
</dbReference>
<protein>
    <recommendedName>
        <fullName evidence="11">Flap endonuclease GEN homolog 1</fullName>
    </recommendedName>
</protein>
<evidence type="ECO:0000313" key="10">
    <source>
        <dbReference type="Proteomes" id="UP001159405"/>
    </source>
</evidence>
<keyword evidence="5" id="KW-0460">Magnesium</keyword>
<sequence>MGVNELWKILEPVKRNEDLSSLRGKKLCVDLSFWICEFQSAKGLQENVPSPHLRNLLFRVLYLSTRLGVKLVFVIDGEPPQLKWNAIVKRIQARNGEQSGHLSPPGGRRIGRSHFAQWVNELLGIPYIESPGEGEALCAWLDLLEIVDGCITSDGDAFLYGARTVYRDLPVSGKSKGSSVDCYRIEELESQLNLNRENLVGLAVLLGCDYLPQGVPQVGKIKAMELIQNIKPDNLVQRFHKWTAMGTFSDQDLSRKEKSIKCKALKDKSFPHPKVIQEYLQDPKVPQQFSSKTFCPDIQKLQNLKWNEEKTTEKIQPLITYWQMTSLLEKNITTFVQPEKIVKARVQQKVECYEVEWKNLELGEACPPYFVTVEPRELFAQVYPDPVKKFNEEQAEQTSKKQKKSNCTSRTKNSKREGW</sequence>
<comment type="cofactor">
    <cofactor evidence="1">
        <name>Mg(2+)</name>
        <dbReference type="ChEBI" id="CHEBI:18420"/>
    </cofactor>
</comment>
<evidence type="ECO:0000256" key="3">
    <source>
        <dbReference type="ARBA" id="ARBA00022723"/>
    </source>
</evidence>
<dbReference type="Pfam" id="PF00867">
    <property type="entry name" value="XPG_I"/>
    <property type="match status" value="1"/>
</dbReference>
<proteinExistence type="predicted"/>
<accession>A0ABN8PSB5</accession>
<dbReference type="InterPro" id="IPR016197">
    <property type="entry name" value="Chromo-like_dom_sf"/>
</dbReference>
<gene>
    <name evidence="9" type="ORF">PLOB_00046254</name>
</gene>
<evidence type="ECO:0000256" key="4">
    <source>
        <dbReference type="ARBA" id="ARBA00022801"/>
    </source>
</evidence>
<organism evidence="9 10">
    <name type="scientific">Porites lobata</name>
    <dbReference type="NCBI Taxonomy" id="104759"/>
    <lineage>
        <taxon>Eukaryota</taxon>
        <taxon>Metazoa</taxon>
        <taxon>Cnidaria</taxon>
        <taxon>Anthozoa</taxon>
        <taxon>Hexacorallia</taxon>
        <taxon>Scleractinia</taxon>
        <taxon>Fungiina</taxon>
        <taxon>Poritidae</taxon>
        <taxon>Porites</taxon>
    </lineage>
</organism>
<dbReference type="SMART" id="SM00279">
    <property type="entry name" value="HhH2"/>
    <property type="match status" value="1"/>
</dbReference>
<dbReference type="SUPFAM" id="SSF47807">
    <property type="entry name" value="5' to 3' exonuclease, C-terminal subdomain"/>
    <property type="match status" value="1"/>
</dbReference>
<dbReference type="SUPFAM" id="SSF88723">
    <property type="entry name" value="PIN domain-like"/>
    <property type="match status" value="1"/>
</dbReference>
<dbReference type="Pfam" id="PF00752">
    <property type="entry name" value="XPG_N"/>
    <property type="match status" value="1"/>
</dbReference>
<dbReference type="PANTHER" id="PTHR11081">
    <property type="entry name" value="FLAP ENDONUCLEASE FAMILY MEMBER"/>
    <property type="match status" value="1"/>
</dbReference>
<dbReference type="InterPro" id="IPR006084">
    <property type="entry name" value="XPG/Rad2"/>
</dbReference>
<dbReference type="PANTHER" id="PTHR11081:SF70">
    <property type="entry name" value="FLAP ENDONUCLEASE GEN HOMOLOG 1"/>
    <property type="match status" value="1"/>
</dbReference>
<keyword evidence="4" id="KW-0378">Hydrolase</keyword>
<evidence type="ECO:0000256" key="5">
    <source>
        <dbReference type="ARBA" id="ARBA00022842"/>
    </source>
</evidence>
<dbReference type="EMBL" id="CALNXK010000082">
    <property type="protein sequence ID" value="CAH3147824.1"/>
    <property type="molecule type" value="Genomic_DNA"/>
</dbReference>
<evidence type="ECO:0000259" key="7">
    <source>
        <dbReference type="SMART" id="SM00484"/>
    </source>
</evidence>
<dbReference type="InterPro" id="IPR036279">
    <property type="entry name" value="5-3_exonuclease_C_sf"/>
</dbReference>
<dbReference type="InterPro" id="IPR006085">
    <property type="entry name" value="XPG_DNA_repair_N"/>
</dbReference>
<keyword evidence="2" id="KW-0540">Nuclease</keyword>
<dbReference type="Pfam" id="PF18704">
    <property type="entry name" value="Chromo_2"/>
    <property type="match status" value="1"/>
</dbReference>
<dbReference type="CDD" id="cd09869">
    <property type="entry name" value="PIN_GEN1"/>
    <property type="match status" value="1"/>
</dbReference>
<dbReference type="InterPro" id="IPR006086">
    <property type="entry name" value="XPG-I_dom"/>
</dbReference>
<keyword evidence="10" id="KW-1185">Reference proteome</keyword>
<feature type="domain" description="XPG N-terminal" evidence="8">
    <location>
        <begin position="1"/>
        <end position="97"/>
    </location>
</feature>
<dbReference type="PRINTS" id="PR00853">
    <property type="entry name" value="XPGRADSUPER"/>
</dbReference>
<dbReference type="Proteomes" id="UP001159405">
    <property type="component" value="Unassembled WGS sequence"/>
</dbReference>
<reference evidence="9 10" key="1">
    <citation type="submission" date="2022-05" db="EMBL/GenBank/DDBJ databases">
        <authorList>
            <consortium name="Genoscope - CEA"/>
            <person name="William W."/>
        </authorList>
    </citation>
    <scope>NUCLEOTIDE SEQUENCE [LARGE SCALE GENOMIC DNA]</scope>
</reference>
<keyword evidence="3" id="KW-0479">Metal-binding</keyword>
<comment type="caution">
    <text evidence="9">The sequence shown here is derived from an EMBL/GenBank/DDBJ whole genome shotgun (WGS) entry which is preliminary data.</text>
</comment>
<feature type="region of interest" description="Disordered" evidence="6">
    <location>
        <begin position="392"/>
        <end position="419"/>
    </location>
</feature>
<evidence type="ECO:0000256" key="1">
    <source>
        <dbReference type="ARBA" id="ARBA00001946"/>
    </source>
</evidence>